<feature type="non-terminal residue" evidence="1">
    <location>
        <position position="73"/>
    </location>
</feature>
<gene>
    <name evidence="1" type="ORF">BN946_scf184457.g1</name>
</gene>
<feature type="non-terminal residue" evidence="1">
    <location>
        <position position="1"/>
    </location>
</feature>
<evidence type="ECO:0000313" key="2">
    <source>
        <dbReference type="Proteomes" id="UP000029665"/>
    </source>
</evidence>
<protein>
    <recommendedName>
        <fullName evidence="3">Thioester reductase (TE) domain-containing protein</fullName>
    </recommendedName>
</protein>
<keyword evidence="2" id="KW-1185">Reference proteome</keyword>
<dbReference type="EMBL" id="CCBP010000136">
    <property type="protein sequence ID" value="CDO74245.1"/>
    <property type="molecule type" value="Genomic_DNA"/>
</dbReference>
<dbReference type="Proteomes" id="UP000029665">
    <property type="component" value="Unassembled WGS sequence"/>
</dbReference>
<reference evidence="1" key="1">
    <citation type="submission" date="2014-01" db="EMBL/GenBank/DDBJ databases">
        <title>The genome of the white-rot fungus Pycnoporus cinnabarinus: a basidiomycete model with a versatile arsenal for lignocellulosic biomass breakdown.</title>
        <authorList>
            <person name="Levasseur A."/>
            <person name="Lomascolo A."/>
            <person name="Ruiz-Duenas F.J."/>
            <person name="Uzan E."/>
            <person name="Piumi F."/>
            <person name="Kues U."/>
            <person name="Ram A.F.J."/>
            <person name="Murat C."/>
            <person name="Haon M."/>
            <person name="Benoit I."/>
            <person name="Arfi Y."/>
            <person name="Chevret D."/>
            <person name="Drula E."/>
            <person name="Kwon M.J."/>
            <person name="Gouret P."/>
            <person name="Lesage-Meessen L."/>
            <person name="Lombard V."/>
            <person name="Mariette J."/>
            <person name="Noirot C."/>
            <person name="Park J."/>
            <person name="Patyshakuliyeva A."/>
            <person name="Wieneger R.A.B."/>
            <person name="Wosten H.A.B."/>
            <person name="Martin F."/>
            <person name="Coutinho P.M."/>
            <person name="de Vries R."/>
            <person name="Martinez A.T."/>
            <person name="Klopp C."/>
            <person name="Pontarotti P."/>
            <person name="Henrissat B."/>
            <person name="Record E."/>
        </authorList>
    </citation>
    <scope>NUCLEOTIDE SEQUENCE [LARGE SCALE GENOMIC DNA]</scope>
    <source>
        <strain evidence="1">BRFM137</strain>
    </source>
</reference>
<proteinExistence type="predicted"/>
<name>A0A060SIL8_PYCCI</name>
<dbReference type="AlphaFoldDB" id="A0A060SIL8"/>
<dbReference type="HOGENOM" id="CLU_2711735_0_0_1"/>
<sequence length="73" mass="8061">FDSVKRVVIVSSMAATASAFVAPAETYTEEDWNEQAVEIVAEQGMSALAMLEYDASKVLAERGQSEFRLPCEW</sequence>
<accession>A0A060SIL8</accession>
<organism evidence="1 2">
    <name type="scientific">Pycnoporus cinnabarinus</name>
    <name type="common">Cinnabar-red polypore</name>
    <name type="synonym">Trametes cinnabarina</name>
    <dbReference type="NCBI Taxonomy" id="5643"/>
    <lineage>
        <taxon>Eukaryota</taxon>
        <taxon>Fungi</taxon>
        <taxon>Dikarya</taxon>
        <taxon>Basidiomycota</taxon>
        <taxon>Agaricomycotina</taxon>
        <taxon>Agaricomycetes</taxon>
        <taxon>Polyporales</taxon>
        <taxon>Polyporaceae</taxon>
        <taxon>Trametes</taxon>
    </lineage>
</organism>
<comment type="caution">
    <text evidence="1">The sequence shown here is derived from an EMBL/GenBank/DDBJ whole genome shotgun (WGS) entry which is preliminary data.</text>
</comment>
<dbReference type="OrthoDB" id="2735536at2759"/>
<evidence type="ECO:0000313" key="1">
    <source>
        <dbReference type="EMBL" id="CDO74245.1"/>
    </source>
</evidence>
<evidence type="ECO:0008006" key="3">
    <source>
        <dbReference type="Google" id="ProtNLM"/>
    </source>
</evidence>
<dbReference type="Gene3D" id="3.40.50.720">
    <property type="entry name" value="NAD(P)-binding Rossmann-like Domain"/>
    <property type="match status" value="1"/>
</dbReference>